<dbReference type="Proteomes" id="UP000683925">
    <property type="component" value="Unassembled WGS sequence"/>
</dbReference>
<evidence type="ECO:0000313" key="3">
    <source>
        <dbReference type="Proteomes" id="UP000683925"/>
    </source>
</evidence>
<reference evidence="2" key="1">
    <citation type="submission" date="2021-01" db="EMBL/GenBank/DDBJ databases">
        <authorList>
            <consortium name="Genoscope - CEA"/>
            <person name="William W."/>
        </authorList>
    </citation>
    <scope>NUCLEOTIDE SEQUENCE</scope>
</reference>
<feature type="region of interest" description="Disordered" evidence="1">
    <location>
        <begin position="588"/>
        <end position="641"/>
    </location>
</feature>
<dbReference type="AlphaFoldDB" id="A0A8S1S9X7"/>
<proteinExistence type="predicted"/>
<organism evidence="2 3">
    <name type="scientific">Paramecium octaurelia</name>
    <dbReference type="NCBI Taxonomy" id="43137"/>
    <lineage>
        <taxon>Eukaryota</taxon>
        <taxon>Sar</taxon>
        <taxon>Alveolata</taxon>
        <taxon>Ciliophora</taxon>
        <taxon>Intramacronucleata</taxon>
        <taxon>Oligohymenophorea</taxon>
        <taxon>Peniculida</taxon>
        <taxon>Parameciidae</taxon>
        <taxon>Paramecium</taxon>
    </lineage>
</organism>
<comment type="caution">
    <text evidence="2">The sequence shown here is derived from an EMBL/GenBank/DDBJ whole genome shotgun (WGS) entry which is preliminary data.</text>
</comment>
<name>A0A8S1S9X7_PAROT</name>
<keyword evidence="3" id="KW-1185">Reference proteome</keyword>
<dbReference type="OMA" id="ESQITNI"/>
<protein>
    <submittedName>
        <fullName evidence="2">Uncharacterized protein</fullName>
    </submittedName>
</protein>
<feature type="compositionally biased region" description="Low complexity" evidence="1">
    <location>
        <begin position="588"/>
        <end position="600"/>
    </location>
</feature>
<sequence>MIQIPYANQQLSQIKIAESQITNIDKNIIRVLQLFSITGQLDMDIENIRLELSDNSNFYPEALFTYLKSFTPNTLQNSNQSKQKFFDFSDLQTSAPLIINIINSSKDGIIQFQTLQSFFNDFSQTPININQIKCLERIYHVNQYAFQQDQAIDSLNNEYPLPQDVTPISKNKQPQIQGTSKVPLAKQESLEKVNSGEGFNYSTFKKLILSQSIPMAKQKAQKRKLIYETNQQQKVHIDVLKQFAKLIQYELELQDKSEQIRLQLNTDKAYNHVGMFNILDAHGNGEIEFQYIEQLMNKAQIPFKPQAFKALVRRTNLLSNNNSLSECMVFEGFRLLTTVQNPYFKIPKPEVETLPSNIEYSRILGAEVTGQNSSQLSISRIPDKLKNSTQNYRSKPIIPLYNSSNPYVNETLKKQSKIYDSQKQHYDTIQNDYIVYGTKREWEELQHSMNSGVLIDTQSLKSQIQRIQNSQINVSSNGSNSKVHVQQQKTEIQQIQQQALQEDLERRRNQDLSKQLQHAMNANTKGYYSNLVKIEKESYNNEDQNQFVVQAPWYQNDMKINKNVNLIKQQQEEIHKFSGLNQPKTASINQSQQNLQNNSSKLPPKVPKKEGVQTNIQPLQQQQNNQQEQPAQSQMISQQDVSPIKSRIFSSQKQNPLIYQDNLQQKIMDYKCDIPTRQFEYQN</sequence>
<gene>
    <name evidence="2" type="ORF">POCTA_138.1.T0070071</name>
</gene>
<dbReference type="EMBL" id="CAJJDP010000006">
    <property type="protein sequence ID" value="CAD8135869.1"/>
    <property type="molecule type" value="Genomic_DNA"/>
</dbReference>
<dbReference type="OrthoDB" id="303368at2759"/>
<feature type="compositionally biased region" description="Low complexity" evidence="1">
    <location>
        <begin position="613"/>
        <end position="634"/>
    </location>
</feature>
<accession>A0A8S1S9X7</accession>
<evidence type="ECO:0000256" key="1">
    <source>
        <dbReference type="SAM" id="MobiDB-lite"/>
    </source>
</evidence>
<evidence type="ECO:0000313" key="2">
    <source>
        <dbReference type="EMBL" id="CAD8135869.1"/>
    </source>
</evidence>